<evidence type="ECO:0000313" key="1">
    <source>
        <dbReference type="EMBL" id="KAK6334846.1"/>
    </source>
</evidence>
<accession>A0AAN8MU63</accession>
<keyword evidence="2" id="KW-1185">Reference proteome</keyword>
<protein>
    <submittedName>
        <fullName evidence="1">Uncharacterized protein</fullName>
    </submittedName>
</protein>
<sequence length="111" mass="13102">MESFSRLVAWFKQPSTRGTRLLIWLVGVWVTDYSAYRRYVPRDACRCSVCQEISRSHKILREKPGGDGPIDGYYCIMHIPRAQCEDLKVGEFKVQFEKDFSRLRYGFLKEE</sequence>
<name>A0AAN8MU63_9PEZI</name>
<organism evidence="1 2">
    <name type="scientific">Orbilia javanica</name>
    <dbReference type="NCBI Taxonomy" id="47235"/>
    <lineage>
        <taxon>Eukaryota</taxon>
        <taxon>Fungi</taxon>
        <taxon>Dikarya</taxon>
        <taxon>Ascomycota</taxon>
        <taxon>Pezizomycotina</taxon>
        <taxon>Orbiliomycetes</taxon>
        <taxon>Orbiliales</taxon>
        <taxon>Orbiliaceae</taxon>
        <taxon>Orbilia</taxon>
    </lineage>
</organism>
<gene>
    <name evidence="1" type="ORF">TWF718_010291</name>
</gene>
<comment type="caution">
    <text evidence="1">The sequence shown here is derived from an EMBL/GenBank/DDBJ whole genome shotgun (WGS) entry which is preliminary data.</text>
</comment>
<proteinExistence type="predicted"/>
<dbReference type="AlphaFoldDB" id="A0AAN8MU63"/>
<reference evidence="1 2" key="1">
    <citation type="submission" date="2019-10" db="EMBL/GenBank/DDBJ databases">
        <authorList>
            <person name="Palmer J.M."/>
        </authorList>
    </citation>
    <scope>NUCLEOTIDE SEQUENCE [LARGE SCALE GENOMIC DNA]</scope>
    <source>
        <strain evidence="1 2">TWF718</strain>
    </source>
</reference>
<dbReference type="Proteomes" id="UP001313282">
    <property type="component" value="Unassembled WGS sequence"/>
</dbReference>
<dbReference type="EMBL" id="JAVHNR010000008">
    <property type="protein sequence ID" value="KAK6334846.1"/>
    <property type="molecule type" value="Genomic_DNA"/>
</dbReference>
<evidence type="ECO:0000313" key="2">
    <source>
        <dbReference type="Proteomes" id="UP001313282"/>
    </source>
</evidence>